<evidence type="ECO:0000256" key="1">
    <source>
        <dbReference type="ARBA" id="ARBA00000971"/>
    </source>
</evidence>
<evidence type="ECO:0000256" key="2">
    <source>
        <dbReference type="ARBA" id="ARBA00006577"/>
    </source>
</evidence>
<protein>
    <recommendedName>
        <fullName evidence="7">Peptidyl-prolyl cis-trans isomerase</fullName>
        <ecNumber evidence="7">5.2.1.8</ecNumber>
    </recommendedName>
</protein>
<dbReference type="GO" id="GO:0003755">
    <property type="term" value="F:peptidyl-prolyl cis-trans isomerase activity"/>
    <property type="evidence" value="ECO:0007669"/>
    <property type="project" value="UniProtKB-UniRule"/>
</dbReference>
<feature type="compositionally biased region" description="Polar residues" evidence="8">
    <location>
        <begin position="1"/>
        <end position="15"/>
    </location>
</feature>
<sequence length="116" mass="12263">MITTPSGLQYEDTTPGTGGEAKPGQHVHVHYTGWLYNDGKQGAKFDSSHDRNDPFAFSLGAGMVIKGWDEGVAGMKIGGKRTLIIPPQLGYGARGAGGVIPPNATLKFDVELLDAH</sequence>
<keyword evidence="11" id="KW-1185">Reference proteome</keyword>
<evidence type="ECO:0000313" key="11">
    <source>
        <dbReference type="Proteomes" id="UP000469385"/>
    </source>
</evidence>
<organism evidence="10 11">
    <name type="scientific">Ramlibacter pinisoli</name>
    <dbReference type="NCBI Taxonomy" id="2682844"/>
    <lineage>
        <taxon>Bacteria</taxon>
        <taxon>Pseudomonadati</taxon>
        <taxon>Pseudomonadota</taxon>
        <taxon>Betaproteobacteria</taxon>
        <taxon>Burkholderiales</taxon>
        <taxon>Comamonadaceae</taxon>
        <taxon>Ramlibacter</taxon>
    </lineage>
</organism>
<dbReference type="PANTHER" id="PTHR43811:SF19">
    <property type="entry name" value="39 KDA FK506-BINDING NUCLEAR PROTEIN"/>
    <property type="match status" value="1"/>
</dbReference>
<keyword evidence="3 6" id="KW-0697">Rotamase</keyword>
<comment type="catalytic activity">
    <reaction evidence="1 6 7">
        <text>[protein]-peptidylproline (omega=180) = [protein]-peptidylproline (omega=0)</text>
        <dbReference type="Rhea" id="RHEA:16237"/>
        <dbReference type="Rhea" id="RHEA-COMP:10747"/>
        <dbReference type="Rhea" id="RHEA-COMP:10748"/>
        <dbReference type="ChEBI" id="CHEBI:83833"/>
        <dbReference type="ChEBI" id="CHEBI:83834"/>
        <dbReference type="EC" id="5.2.1.8"/>
    </reaction>
</comment>
<dbReference type="SUPFAM" id="SSF54534">
    <property type="entry name" value="FKBP-like"/>
    <property type="match status" value="1"/>
</dbReference>
<evidence type="ECO:0000256" key="7">
    <source>
        <dbReference type="RuleBase" id="RU003915"/>
    </source>
</evidence>
<dbReference type="EMBL" id="WSEL01000003">
    <property type="protein sequence ID" value="MVQ28656.1"/>
    <property type="molecule type" value="Genomic_DNA"/>
</dbReference>
<dbReference type="RefSeq" id="WP_157396734.1">
    <property type="nucleotide sequence ID" value="NZ_WSEL01000003.1"/>
</dbReference>
<feature type="region of interest" description="Disordered" evidence="8">
    <location>
        <begin position="1"/>
        <end position="24"/>
    </location>
</feature>
<evidence type="ECO:0000313" key="10">
    <source>
        <dbReference type="EMBL" id="MVQ28656.1"/>
    </source>
</evidence>
<evidence type="ECO:0000256" key="3">
    <source>
        <dbReference type="ARBA" id="ARBA00023110"/>
    </source>
</evidence>
<dbReference type="PROSITE" id="PS50059">
    <property type="entry name" value="FKBP_PPIASE"/>
    <property type="match status" value="1"/>
</dbReference>
<dbReference type="Pfam" id="PF00254">
    <property type="entry name" value="FKBP_C"/>
    <property type="match status" value="1"/>
</dbReference>
<dbReference type="EC" id="5.2.1.8" evidence="7"/>
<dbReference type="InterPro" id="IPR046357">
    <property type="entry name" value="PPIase_dom_sf"/>
</dbReference>
<proteinExistence type="inferred from homology"/>
<gene>
    <name evidence="10" type="ORF">GON04_04325</name>
</gene>
<name>A0A6N8IRB6_9BURK</name>
<dbReference type="Gene3D" id="3.10.50.40">
    <property type="match status" value="1"/>
</dbReference>
<dbReference type="AlphaFoldDB" id="A0A6N8IRB6"/>
<reference evidence="10 11" key="1">
    <citation type="submission" date="2019-12" db="EMBL/GenBank/DDBJ databases">
        <authorList>
            <person name="Huq M.A."/>
        </authorList>
    </citation>
    <scope>NUCLEOTIDE SEQUENCE [LARGE SCALE GENOMIC DNA]</scope>
    <source>
        <strain evidence="10 11">MAH-25</strain>
    </source>
</reference>
<accession>A0A6N8IRB6</accession>
<comment type="similarity">
    <text evidence="2 7">Belongs to the FKBP-type PPIase family.</text>
</comment>
<comment type="function">
    <text evidence="5">PPIases accelerate the folding of proteins.</text>
</comment>
<evidence type="ECO:0000259" key="9">
    <source>
        <dbReference type="PROSITE" id="PS50059"/>
    </source>
</evidence>
<feature type="domain" description="PPIase FKBP-type" evidence="9">
    <location>
        <begin position="24"/>
        <end position="116"/>
    </location>
</feature>
<evidence type="ECO:0000256" key="4">
    <source>
        <dbReference type="ARBA" id="ARBA00023235"/>
    </source>
</evidence>
<evidence type="ECO:0000256" key="5">
    <source>
        <dbReference type="ARBA" id="ARBA00056164"/>
    </source>
</evidence>
<dbReference type="Proteomes" id="UP000469385">
    <property type="component" value="Unassembled WGS sequence"/>
</dbReference>
<evidence type="ECO:0000256" key="6">
    <source>
        <dbReference type="PROSITE-ProRule" id="PRU00277"/>
    </source>
</evidence>
<comment type="caution">
    <text evidence="10">The sequence shown here is derived from an EMBL/GenBank/DDBJ whole genome shotgun (WGS) entry which is preliminary data.</text>
</comment>
<dbReference type="PANTHER" id="PTHR43811">
    <property type="entry name" value="FKBP-TYPE PEPTIDYL-PROLYL CIS-TRANS ISOMERASE FKPA"/>
    <property type="match status" value="1"/>
</dbReference>
<keyword evidence="4 6" id="KW-0413">Isomerase</keyword>
<evidence type="ECO:0000256" key="8">
    <source>
        <dbReference type="SAM" id="MobiDB-lite"/>
    </source>
</evidence>
<dbReference type="InterPro" id="IPR001179">
    <property type="entry name" value="PPIase_FKBP_dom"/>
</dbReference>
<dbReference type="FunFam" id="3.10.50.40:FF:000006">
    <property type="entry name" value="Peptidyl-prolyl cis-trans isomerase"/>
    <property type="match status" value="1"/>
</dbReference>